<feature type="compositionally biased region" description="Polar residues" evidence="1">
    <location>
        <begin position="246"/>
        <end position="267"/>
    </location>
</feature>
<feature type="region of interest" description="Disordered" evidence="1">
    <location>
        <begin position="1"/>
        <end position="311"/>
    </location>
</feature>
<feature type="region of interest" description="Disordered" evidence="1">
    <location>
        <begin position="838"/>
        <end position="864"/>
    </location>
</feature>
<feature type="region of interest" description="Disordered" evidence="1">
    <location>
        <begin position="367"/>
        <end position="737"/>
    </location>
</feature>
<protein>
    <submittedName>
        <fullName evidence="2">Uncharacterized protein</fullName>
    </submittedName>
</protein>
<evidence type="ECO:0000256" key="1">
    <source>
        <dbReference type="SAM" id="MobiDB-lite"/>
    </source>
</evidence>
<name>A0A4P7NLY1_PYROR</name>
<proteinExistence type="predicted"/>
<dbReference type="AlphaFoldDB" id="A0A4P7NLY1"/>
<feature type="compositionally biased region" description="Low complexity" evidence="1">
    <location>
        <begin position="451"/>
        <end position="476"/>
    </location>
</feature>
<feature type="compositionally biased region" description="Basic and acidic residues" evidence="1">
    <location>
        <begin position="278"/>
        <end position="287"/>
    </location>
</feature>
<feature type="compositionally biased region" description="Basic residues" evidence="1">
    <location>
        <begin position="218"/>
        <end position="228"/>
    </location>
</feature>
<feature type="compositionally biased region" description="Acidic residues" evidence="1">
    <location>
        <begin position="674"/>
        <end position="684"/>
    </location>
</feature>
<reference evidence="2 3" key="1">
    <citation type="journal article" date="2019" name="Mol. Biol. Evol.">
        <title>Blast fungal genomes show frequent chromosomal changes, gene gains and losses, and effector gene turnover.</title>
        <authorList>
            <person name="Gomez Luciano L.B."/>
            <person name="Jason Tsai I."/>
            <person name="Chuma I."/>
            <person name="Tosa Y."/>
            <person name="Chen Y.H."/>
            <person name="Li J.Y."/>
            <person name="Li M.Y."/>
            <person name="Jade Lu M.Y."/>
            <person name="Nakayashiki H."/>
            <person name="Li W.H."/>
        </authorList>
    </citation>
    <scope>NUCLEOTIDE SEQUENCE [LARGE SCALE GENOMIC DNA]</scope>
    <source>
        <strain evidence="2">MZ5-1-6</strain>
    </source>
</reference>
<feature type="compositionally biased region" description="Polar residues" evidence="1">
    <location>
        <begin position="705"/>
        <end position="725"/>
    </location>
</feature>
<feature type="compositionally biased region" description="Low complexity" evidence="1">
    <location>
        <begin position="56"/>
        <end position="72"/>
    </location>
</feature>
<feature type="compositionally biased region" description="Polar residues" evidence="1">
    <location>
        <begin position="373"/>
        <end position="383"/>
    </location>
</feature>
<feature type="compositionally biased region" description="Polar residues" evidence="1">
    <location>
        <begin position="197"/>
        <end position="210"/>
    </location>
</feature>
<accession>A0A4P7NLY1</accession>
<feature type="region of interest" description="Disordered" evidence="1">
    <location>
        <begin position="937"/>
        <end position="988"/>
    </location>
</feature>
<feature type="compositionally biased region" description="Low complexity" evidence="1">
    <location>
        <begin position="838"/>
        <end position="852"/>
    </location>
</feature>
<feature type="compositionally biased region" description="Basic residues" evidence="1">
    <location>
        <begin position="499"/>
        <end position="512"/>
    </location>
</feature>
<sequence length="988" mass="106074">MATMLGPNLPTEPSTTSPSVMPVHETVVSGTMEDSESYRPQPSPRANPPPNPPFVFPARASPSSAPSSYSRASGRRPKSFADSFHLGVSDTTRSDRRASLSPQLPEFSFNPGARSPNPERPSTGLSPQLPDFKFNPGAGMTPAPLEHPFLSPPQSPHTLQTPPSPRTIPTRPGNHGHRRGGSEFVGGQIRSGDAITVLSTSPTKSESGFASPQLKPANPRRGHAHRRSAAISSHDLSMILKPTNPQPRGSSAPSSPVVNEPVQTFSFPNLAESAPEPKALDLPKTEESSVDAPTEPEPVQEEAKAPVRPVNRARVGFSDTLEFIPRPLSLVSSDTSSTMTARPGHSLSGSISSLISLTSTTSNERTEMYALSPSPSRNSTEPRPSTAGAILERSLSPLPEGPTKSPQRRNSIPLLNIAAANGLVDPDTPSPGKAQKRWSFFGLEPFSGSMSPTQPRRSSASSSDTTTKQSNSSTSSVGLESEPIPDFTTEDDTVGQKSCSRKNGKVKKKKVRSWAGSILTKKSKPRHSKKPSKSRCPPSLENVQSGDVSGEMTNVESEQICQQTTSPDGISAEVDACQPRPDTPPEDEPSFPMIDLDAALGPFNTPLPRNPEWEAAQRASGLTKRPLHSAARLSGFSGPGMNYQHRRAESAPEMPPFNRAGLPRYNSNSTMADVFEEEEEEEGKLDEKAHSADFFSTAPEGSAPDGQTSNINIRVTPDTSCSPSIRASDYDDDAISSRALSRRGSNLSGLSDEERTQPSMCVTSDYSASSLHDEIILEETPEVKWNIKDNNSVMGSQTSDSSTPSPRRVFKGKDLAPVDVSPLHLPTPSLAPVSPYSIGHSSSFPSPRSPMSYEDGNRISTAPSSVTEDNFQSLLMGEPGPEVRISMEIPSLTSSNSTMTRESAFVHQLSHPPVRGERPASFSSPFGRRGSLASIGRLISTSHGERSKLSTEVSLETEQADKKQKNGKSKRFSRLMQFWKPKEGAAAK</sequence>
<feature type="region of interest" description="Disordered" evidence="1">
    <location>
        <begin position="908"/>
        <end position="927"/>
    </location>
</feature>
<organism evidence="2 3">
    <name type="scientific">Pyricularia oryzae</name>
    <name type="common">Rice blast fungus</name>
    <name type="synonym">Magnaporthe oryzae</name>
    <dbReference type="NCBI Taxonomy" id="318829"/>
    <lineage>
        <taxon>Eukaryota</taxon>
        <taxon>Fungi</taxon>
        <taxon>Dikarya</taxon>
        <taxon>Ascomycota</taxon>
        <taxon>Pezizomycotina</taxon>
        <taxon>Sordariomycetes</taxon>
        <taxon>Sordariomycetidae</taxon>
        <taxon>Magnaporthales</taxon>
        <taxon>Pyriculariaceae</taxon>
        <taxon>Pyricularia</taxon>
    </lineage>
</organism>
<feature type="compositionally biased region" description="Basic residues" evidence="1">
    <location>
        <begin position="521"/>
        <end position="533"/>
    </location>
</feature>
<feature type="compositionally biased region" description="Polar residues" evidence="1">
    <location>
        <begin position="541"/>
        <end position="568"/>
    </location>
</feature>
<gene>
    <name evidence="2" type="ORF">PoMZ_12081</name>
</gene>
<evidence type="ECO:0000313" key="2">
    <source>
        <dbReference type="EMBL" id="QBZ63184.1"/>
    </source>
</evidence>
<dbReference type="Proteomes" id="UP000294847">
    <property type="component" value="Chromosome 5"/>
</dbReference>
<feature type="compositionally biased region" description="Pro residues" evidence="1">
    <location>
        <begin position="41"/>
        <end position="55"/>
    </location>
</feature>
<evidence type="ECO:0000313" key="3">
    <source>
        <dbReference type="Proteomes" id="UP000294847"/>
    </source>
</evidence>
<dbReference type="EMBL" id="CP034208">
    <property type="protein sequence ID" value="QBZ63184.1"/>
    <property type="molecule type" value="Genomic_DNA"/>
</dbReference>